<feature type="transmembrane region" description="Helical" evidence="7">
    <location>
        <begin position="513"/>
        <end position="533"/>
    </location>
</feature>
<proteinExistence type="predicted"/>
<feature type="transmembrane region" description="Helical" evidence="7">
    <location>
        <begin position="253"/>
        <end position="279"/>
    </location>
</feature>
<evidence type="ECO:0000313" key="8">
    <source>
        <dbReference type="EMBL" id="AJE84574.1"/>
    </source>
</evidence>
<keyword evidence="3 7" id="KW-0812">Transmembrane</keyword>
<name>A0A0B5ESC3_STRA4</name>
<feature type="region of interest" description="Disordered" evidence="6">
    <location>
        <begin position="1"/>
        <end position="48"/>
    </location>
</feature>
<feature type="transmembrane region" description="Helical" evidence="7">
    <location>
        <begin position="142"/>
        <end position="167"/>
    </location>
</feature>
<organism evidence="8 9">
    <name type="scientific">Streptomyces albus (strain ATCC 21838 / DSM 41398 / FERM P-419 / JCM 4703 / NBRC 107858)</name>
    <dbReference type="NCBI Taxonomy" id="1081613"/>
    <lineage>
        <taxon>Bacteria</taxon>
        <taxon>Bacillati</taxon>
        <taxon>Actinomycetota</taxon>
        <taxon>Actinomycetes</taxon>
        <taxon>Kitasatosporales</taxon>
        <taxon>Streptomycetaceae</taxon>
        <taxon>Streptomyces</taxon>
    </lineage>
</organism>
<keyword evidence="5 7" id="KW-0472">Membrane</keyword>
<evidence type="ECO:0000256" key="5">
    <source>
        <dbReference type="ARBA" id="ARBA00023136"/>
    </source>
</evidence>
<reference evidence="8 9" key="1">
    <citation type="submission" date="2015-01" db="EMBL/GenBank/DDBJ databases">
        <title>Enhanced salinomycin production by adjusting the supply of polyketide extender units in Streptomyce albus DSM 41398.</title>
        <authorList>
            <person name="Lu C."/>
        </authorList>
    </citation>
    <scope>NUCLEOTIDE SEQUENCE [LARGE SCALE GENOMIC DNA]</scope>
    <source>
        <strain evidence="9">ATCC 21838 / DSM 41398 / FERM P-419 / JCM 4703 / NBRC 107858</strain>
    </source>
</reference>
<evidence type="ECO:0000256" key="4">
    <source>
        <dbReference type="ARBA" id="ARBA00022989"/>
    </source>
</evidence>
<feature type="transmembrane region" description="Helical" evidence="7">
    <location>
        <begin position="61"/>
        <end position="83"/>
    </location>
</feature>
<accession>A0A0B5ESC3</accession>
<evidence type="ECO:0000256" key="1">
    <source>
        <dbReference type="ARBA" id="ARBA00004651"/>
    </source>
</evidence>
<evidence type="ECO:0000256" key="6">
    <source>
        <dbReference type="SAM" id="MobiDB-lite"/>
    </source>
</evidence>
<dbReference type="PANTHER" id="PTHR42770">
    <property type="entry name" value="AMINO ACID TRANSPORTER-RELATED"/>
    <property type="match status" value="1"/>
</dbReference>
<dbReference type="GO" id="GO:0022857">
    <property type="term" value="F:transmembrane transporter activity"/>
    <property type="evidence" value="ECO:0007669"/>
    <property type="project" value="InterPro"/>
</dbReference>
<feature type="transmembrane region" description="Helical" evidence="7">
    <location>
        <begin position="354"/>
        <end position="376"/>
    </location>
</feature>
<keyword evidence="4 7" id="KW-1133">Transmembrane helix</keyword>
<feature type="compositionally biased region" description="Basic and acidic residues" evidence="6">
    <location>
        <begin position="1"/>
        <end position="33"/>
    </location>
</feature>
<dbReference type="AlphaFoldDB" id="A0A0B5ESC3"/>
<evidence type="ECO:0000256" key="2">
    <source>
        <dbReference type="ARBA" id="ARBA00022475"/>
    </source>
</evidence>
<feature type="transmembrane region" description="Helical" evidence="7">
    <location>
        <begin position="435"/>
        <end position="454"/>
    </location>
</feature>
<dbReference type="Proteomes" id="UP000031523">
    <property type="component" value="Chromosome"/>
</dbReference>
<evidence type="ECO:0000256" key="7">
    <source>
        <dbReference type="SAM" id="Phobius"/>
    </source>
</evidence>
<dbReference type="EMBL" id="CP010519">
    <property type="protein sequence ID" value="AJE84574.1"/>
    <property type="molecule type" value="Genomic_DNA"/>
</dbReference>
<dbReference type="InterPro" id="IPR002293">
    <property type="entry name" value="AA/rel_permease1"/>
</dbReference>
<dbReference type="KEGG" id="sals:SLNWT_4198"/>
<keyword evidence="2" id="KW-1003">Cell membrane</keyword>
<dbReference type="Pfam" id="PF13520">
    <property type="entry name" value="AA_permease_2"/>
    <property type="match status" value="1"/>
</dbReference>
<protein>
    <submittedName>
        <fullName evidence="8">Amino acid permease-associated</fullName>
    </submittedName>
</protein>
<feature type="transmembrane region" description="Helical" evidence="7">
    <location>
        <begin position="187"/>
        <end position="204"/>
    </location>
</feature>
<feature type="transmembrane region" description="Helical" evidence="7">
    <location>
        <begin position="405"/>
        <end position="423"/>
    </location>
</feature>
<gene>
    <name evidence="8" type="ORF">SLNWT_4198</name>
</gene>
<dbReference type="Gene3D" id="1.20.1740.10">
    <property type="entry name" value="Amino acid/polyamine transporter I"/>
    <property type="match status" value="1"/>
</dbReference>
<keyword evidence="9" id="KW-1185">Reference proteome</keyword>
<feature type="transmembrane region" description="Helical" evidence="7">
    <location>
        <begin position="95"/>
        <end position="113"/>
    </location>
</feature>
<comment type="subcellular location">
    <subcellularLocation>
        <location evidence="1">Cell membrane</location>
        <topology evidence="1">Multi-pass membrane protein</topology>
    </subcellularLocation>
</comment>
<feature type="compositionally biased region" description="Low complexity" evidence="6">
    <location>
        <begin position="34"/>
        <end position="48"/>
    </location>
</feature>
<feature type="transmembrane region" description="Helical" evidence="7">
    <location>
        <begin position="211"/>
        <end position="233"/>
    </location>
</feature>
<dbReference type="GO" id="GO:0005886">
    <property type="term" value="C:plasma membrane"/>
    <property type="evidence" value="ECO:0007669"/>
    <property type="project" value="UniProtKB-SubCell"/>
</dbReference>
<dbReference type="InterPro" id="IPR050367">
    <property type="entry name" value="APC_superfamily"/>
</dbReference>
<dbReference type="PANTHER" id="PTHR42770:SF16">
    <property type="entry name" value="AMINO ACID PERMEASE"/>
    <property type="match status" value="1"/>
</dbReference>
<feature type="transmembrane region" description="Helical" evidence="7">
    <location>
        <begin position="474"/>
        <end position="493"/>
    </location>
</feature>
<evidence type="ECO:0000313" key="9">
    <source>
        <dbReference type="Proteomes" id="UP000031523"/>
    </source>
</evidence>
<evidence type="ECO:0000256" key="3">
    <source>
        <dbReference type="ARBA" id="ARBA00022692"/>
    </source>
</evidence>
<feature type="transmembrane region" description="Helical" evidence="7">
    <location>
        <begin position="300"/>
        <end position="322"/>
    </location>
</feature>
<sequence length="558" mass="58012">MSQVEDRSGGREGGRTRKQAAEAEVAAGDREAAAGDGQAAARETAAGTGNVRSKGLGADSVGLVGSTVIGLSTVAPVYCLTSTLGPTVGEVGPQLPAVFLAGFLPMLLVAFAYRELNSAVPDCGTSFTWTVKAFGPRVGWMCGWGLVIATVIVLSNLAGVAAEFLYLLLTEVTGSTAVADFGARTPVHVLTVLLLIAAATALSYRGMTATAWFQYALVGLQLAVLALFVGRALGRAGEGGGRSGAGLDFSWSWFDPFAVSSFAAFTAGLSLSIFIYWGWDATLTLNEETSGSTRTPGRAAMLAMAILVGSYALTAVAAMRFAGTGETGLGLGNPATSDNVFAALAEPVLGPYSALLFLAVLASAAASLQTTFLPAARTMLAMSTYRAIPASFARVHPGFRTPGRATVAAGLATGLFYAVMAFVSENILVDTVYALGLMICFYYALTAFACVWYFRRELTGALRRDGTPGGVRRLLQRGVLPLLGGLLLTAVFAKTLLDMWDPAYGSGSAVEGVGSVFVIGVGVLLLGAVLMELMRRRSPAFFRGEVLTRETPAMVVEE</sequence>